<reference evidence="5 6" key="2">
    <citation type="submission" date="2018-11" db="EMBL/GenBank/DDBJ databases">
        <authorList>
            <consortium name="Pathogen Informatics"/>
        </authorList>
    </citation>
    <scope>NUCLEOTIDE SEQUENCE [LARGE SCALE GENOMIC DNA]</scope>
</reference>
<dbReference type="SMART" id="SM00326">
    <property type="entry name" value="SH3"/>
    <property type="match status" value="1"/>
</dbReference>
<dbReference type="WBParaSite" id="SBAD_0000743401-mRNA-1">
    <property type="protein sequence ID" value="SBAD_0000743401-mRNA-1"/>
    <property type="gene ID" value="SBAD_0000743401"/>
</dbReference>
<dbReference type="InterPro" id="IPR035899">
    <property type="entry name" value="DBL_dom_sf"/>
</dbReference>
<keyword evidence="6" id="KW-1185">Reference proteome</keyword>
<dbReference type="SUPFAM" id="SSF50044">
    <property type="entry name" value="SH3-domain"/>
    <property type="match status" value="1"/>
</dbReference>
<dbReference type="InterPro" id="IPR000219">
    <property type="entry name" value="DH_dom"/>
</dbReference>
<dbReference type="InterPro" id="IPR036028">
    <property type="entry name" value="SH3-like_dom_sf"/>
</dbReference>
<evidence type="ECO:0000256" key="2">
    <source>
        <dbReference type="PROSITE-ProRule" id="PRU00192"/>
    </source>
</evidence>
<dbReference type="Pfam" id="PF14604">
    <property type="entry name" value="SH3_9"/>
    <property type="match status" value="1"/>
</dbReference>
<gene>
    <name evidence="5" type="ORF">SBAD_LOCUS7167</name>
</gene>
<dbReference type="Pfam" id="PF16523">
    <property type="entry name" value="betaPIX_CC"/>
    <property type="match status" value="1"/>
</dbReference>
<dbReference type="EMBL" id="UZAM01010381">
    <property type="protein sequence ID" value="VDP12146.1"/>
    <property type="molecule type" value="Genomic_DNA"/>
</dbReference>
<dbReference type="PANTHER" id="PTHR46026">
    <property type="entry name" value="RHO-TYPE GUANINE NUCLEOTIDE EXCHANGE FACTOR, ISOFORM F"/>
    <property type="match status" value="1"/>
</dbReference>
<dbReference type="PROSITE" id="PS50010">
    <property type="entry name" value="DH_2"/>
    <property type="match status" value="1"/>
</dbReference>
<dbReference type="PANTHER" id="PTHR46026:SF1">
    <property type="entry name" value="RHO-TYPE GUANINE NUCLEOTIDE EXCHANGE FACTOR, ISOFORM F"/>
    <property type="match status" value="1"/>
</dbReference>
<dbReference type="PRINTS" id="PR00452">
    <property type="entry name" value="SH3DOMAIN"/>
</dbReference>
<dbReference type="InterPro" id="IPR011993">
    <property type="entry name" value="PH-like_dom_sf"/>
</dbReference>
<dbReference type="PROSITE" id="PS50002">
    <property type="entry name" value="SH3"/>
    <property type="match status" value="1"/>
</dbReference>
<dbReference type="InterPro" id="IPR032409">
    <property type="entry name" value="GEF6/7_CC"/>
</dbReference>
<protein>
    <submittedName>
        <fullName evidence="7">Rho guanine nucleotide exchange factor 7</fullName>
    </submittedName>
</protein>
<dbReference type="SUPFAM" id="SSF50729">
    <property type="entry name" value="PH domain-like"/>
    <property type="match status" value="1"/>
</dbReference>
<evidence type="ECO:0000313" key="6">
    <source>
        <dbReference type="Proteomes" id="UP000270296"/>
    </source>
</evidence>
<dbReference type="Proteomes" id="UP000270296">
    <property type="component" value="Unassembled WGS sequence"/>
</dbReference>
<name>A0A183IU70_9BILA</name>
<dbReference type="GO" id="GO:0016192">
    <property type="term" value="P:vesicle-mediated transport"/>
    <property type="evidence" value="ECO:0007669"/>
    <property type="project" value="UniProtKB-ARBA"/>
</dbReference>
<dbReference type="GO" id="GO:0005737">
    <property type="term" value="C:cytoplasm"/>
    <property type="evidence" value="ECO:0007669"/>
    <property type="project" value="TreeGrafter"/>
</dbReference>
<sequence>MNTAGSSSESDNVLIVRAKHTFRGRNNDELCFKKGDLIAVTQQPDGGWWEGTLNGNTGWFPANYVVAISADALERVVKNGIVADIGPLTVQENRAVYRNMILQDLMKSERQHLSDLELCMNSYLLPVKANHILKEENFETLIGNLPAIIRFQKEFVASLDEEVKKLDNERRIGGQFMNAAKTLKELLHDYCDNHPAAVSVMNINRDGLQKFLQSRNVTEMTLVTSLSRPFRHVEQYPDILLELERNLEETHPDRGDTQRSVYIFRDIIAFCTEVRKQKEMQLEIMESDISGWEGESINSLGRMLHMGMMSVVGDENQKDERLVMLFSSCLIVLQIDRKQNSYIFKVIAVACVGGKVPVADVCIRKETDGDEQKNLLVLQDRTSGKAVLKLSALSADSLNKWFEQFERYIDIVAEEECLLLSDGPSQYHVESNVSPLLKPKYSKMPTPSNAALVKSSEMKSVAGNSTDVPLSGHHSLPPKTFSGYCMRPLPSQGVAAAGVQVTTPNDPEEMVLLRVVEAYCSSASSKPSASAKDSDSPQLLIAEDEKIFVEEKIGDEVVVQEKTLVDTVYALKDQVATINESIKELMKVLQFEQKARKKIEENTRRFILSDRNTSCVSMSDACDGVHAAAVAVGVSAESVAK</sequence>
<dbReference type="Gene3D" id="1.20.5.390">
    <property type="entry name" value="L1 transposable element, trimerization domain"/>
    <property type="match status" value="1"/>
</dbReference>
<accession>A0A183IU70</accession>
<proteinExistence type="predicted"/>
<dbReference type="Gene3D" id="1.20.900.10">
    <property type="entry name" value="Dbl homology (DH) domain"/>
    <property type="match status" value="1"/>
</dbReference>
<dbReference type="SMART" id="SM00325">
    <property type="entry name" value="RhoGEF"/>
    <property type="match status" value="1"/>
</dbReference>
<feature type="domain" description="DH" evidence="4">
    <location>
        <begin position="97"/>
        <end position="274"/>
    </location>
</feature>
<dbReference type="FunFam" id="2.30.30.40:FF:000072">
    <property type="entry name" value="Unconventional Myosin IB"/>
    <property type="match status" value="1"/>
</dbReference>
<evidence type="ECO:0000259" key="4">
    <source>
        <dbReference type="PROSITE" id="PS50010"/>
    </source>
</evidence>
<dbReference type="CDD" id="cd11877">
    <property type="entry name" value="SH3_PIX"/>
    <property type="match status" value="1"/>
</dbReference>
<dbReference type="Gene3D" id="2.30.30.40">
    <property type="entry name" value="SH3 Domains"/>
    <property type="match status" value="1"/>
</dbReference>
<evidence type="ECO:0000256" key="1">
    <source>
        <dbReference type="ARBA" id="ARBA00022443"/>
    </source>
</evidence>
<dbReference type="OrthoDB" id="443981at2759"/>
<dbReference type="AlphaFoldDB" id="A0A183IU70"/>
<organism evidence="7">
    <name type="scientific">Soboliphyme baturini</name>
    <dbReference type="NCBI Taxonomy" id="241478"/>
    <lineage>
        <taxon>Eukaryota</taxon>
        <taxon>Metazoa</taxon>
        <taxon>Ecdysozoa</taxon>
        <taxon>Nematoda</taxon>
        <taxon>Enoplea</taxon>
        <taxon>Dorylaimia</taxon>
        <taxon>Dioctophymatida</taxon>
        <taxon>Dioctophymatoidea</taxon>
        <taxon>Soboliphymatidae</taxon>
        <taxon>Soboliphyme</taxon>
    </lineage>
</organism>
<dbReference type="Gene3D" id="2.30.29.30">
    <property type="entry name" value="Pleckstrin-homology domain (PH domain)/Phosphotyrosine-binding domain (PTB)"/>
    <property type="match status" value="1"/>
</dbReference>
<feature type="domain" description="SH3" evidence="3">
    <location>
        <begin position="11"/>
        <end position="70"/>
    </location>
</feature>
<dbReference type="SUPFAM" id="SSF48065">
    <property type="entry name" value="DBL homology domain (DH-domain)"/>
    <property type="match status" value="1"/>
</dbReference>
<dbReference type="GO" id="GO:0005085">
    <property type="term" value="F:guanyl-nucleotide exchange factor activity"/>
    <property type="evidence" value="ECO:0007669"/>
    <property type="project" value="InterPro"/>
</dbReference>
<dbReference type="Pfam" id="PF00621">
    <property type="entry name" value="RhoGEF"/>
    <property type="match status" value="1"/>
</dbReference>
<evidence type="ECO:0000313" key="5">
    <source>
        <dbReference type="EMBL" id="VDP12146.1"/>
    </source>
</evidence>
<dbReference type="InterPro" id="IPR001452">
    <property type="entry name" value="SH3_domain"/>
</dbReference>
<keyword evidence="1 2" id="KW-0728">SH3 domain</keyword>
<evidence type="ECO:0000313" key="7">
    <source>
        <dbReference type="WBParaSite" id="SBAD_0000743401-mRNA-1"/>
    </source>
</evidence>
<reference evidence="7" key="1">
    <citation type="submission" date="2016-06" db="UniProtKB">
        <authorList>
            <consortium name="WormBaseParasite"/>
        </authorList>
    </citation>
    <scope>IDENTIFICATION</scope>
</reference>
<evidence type="ECO:0000259" key="3">
    <source>
        <dbReference type="PROSITE" id="PS50002"/>
    </source>
</evidence>